<dbReference type="EC" id="2.4.1.12" evidence="7"/>
<evidence type="ECO:0000256" key="8">
    <source>
        <dbReference type="SAM" id="MobiDB-lite"/>
    </source>
</evidence>
<dbReference type="SUPFAM" id="SSF53448">
    <property type="entry name" value="Nucleotide-diphospho-sugar transferases"/>
    <property type="match status" value="1"/>
</dbReference>
<organism evidence="10 11">
    <name type="scientific">Methylobacterium radiotolerans</name>
    <dbReference type="NCBI Taxonomy" id="31998"/>
    <lineage>
        <taxon>Bacteria</taxon>
        <taxon>Pseudomonadati</taxon>
        <taxon>Pseudomonadota</taxon>
        <taxon>Alphaproteobacteria</taxon>
        <taxon>Hyphomicrobiales</taxon>
        <taxon>Methylobacteriaceae</taxon>
        <taxon>Methylobacterium</taxon>
    </lineage>
</organism>
<protein>
    <recommendedName>
        <fullName evidence="7">Cellulose synthase catalytic subunit [UDP-forming]</fullName>
        <ecNumber evidence="7">2.4.1.12</ecNumber>
    </recommendedName>
</protein>
<dbReference type="PANTHER" id="PTHR43867">
    <property type="entry name" value="CELLULOSE SYNTHASE CATALYTIC SUBUNIT A [UDP-FORMING]"/>
    <property type="match status" value="1"/>
</dbReference>
<keyword evidence="4 7" id="KW-0812">Transmembrane</keyword>
<evidence type="ECO:0000256" key="3">
    <source>
        <dbReference type="ARBA" id="ARBA00022679"/>
    </source>
</evidence>
<evidence type="ECO:0000256" key="5">
    <source>
        <dbReference type="ARBA" id="ARBA00022989"/>
    </source>
</evidence>
<dbReference type="PRINTS" id="PR01439">
    <property type="entry name" value="CELLSNTHASEA"/>
</dbReference>
<keyword evidence="7" id="KW-0135">Cellulose biosynthesis</keyword>
<dbReference type="InterPro" id="IPR001173">
    <property type="entry name" value="Glyco_trans_2-like"/>
</dbReference>
<feature type="transmembrane region" description="Helical" evidence="7">
    <location>
        <begin position="505"/>
        <end position="527"/>
    </location>
</feature>
<keyword evidence="7" id="KW-1003">Cell membrane</keyword>
<feature type="compositionally biased region" description="Basic residues" evidence="8">
    <location>
        <begin position="586"/>
        <end position="600"/>
    </location>
</feature>
<dbReference type="Pfam" id="PF00535">
    <property type="entry name" value="Glycos_transf_2"/>
    <property type="match status" value="1"/>
</dbReference>
<keyword evidence="11" id="KW-1185">Reference proteome</keyword>
<dbReference type="EMBL" id="JBEPNW010000002">
    <property type="protein sequence ID" value="MET3864256.1"/>
    <property type="molecule type" value="Genomic_DNA"/>
</dbReference>
<keyword evidence="7" id="KW-0997">Cell inner membrane</keyword>
<dbReference type="InterPro" id="IPR050321">
    <property type="entry name" value="Glycosyltr_2/OpgH_subfam"/>
</dbReference>
<sequence length="648" mass="71758">MRQALRWLAWVGATVASLALLSQPVGTQAQLAMSLAAMAVMIVLWAVLDGPRTRFVFMALGSLVVLRYILWRLTNTLPLPGDPVSFGFGLILLVAELYCVFILFVSLIINADPLRRDPPPAAPAADLPTVDVFVPSYNEDTSILAMTLAAARQLNYPPDKLTVWLLDDGGTDQKCSDADPAKAAAARARRGELQALCDELGARYLTRARNEHAKAGNLNNGLAQARGDLVAVLDADHVPFRSFLTETVGYFAQDPRLFLVQTPHAFLNPDPVERNLRTFERMPSENEMFYAVTQRGLDKWNGSFFCGSAALLRRTALDEAGGFSGITITEDCETAFELHSRNWTSAYVDKPLIAGLQPDTLADFIGQRSRWCQGMFQILLLKNPVFQKGLKPIQKIAYLSSMTFWFFPIPRLIFMFAPLLHIFFDLKIFVASVDESIAYTLTYIVINLMIQNYVYGKFRWPFVSELYEYIQGVYLAKAIVSVIASPRKPTFNVTNKGATLDHDHISSLALPFFLIYLLLMLGCAVAAWRYLYEPGVTNLMLVVGLWNFFNLLTAGASLGVCAERRQLERTPSLGDRSPRGPQPLRAQRRRGDRAGLRGRLHPAPPQRRPRSGSHPPAAAGRAQRRADGRGTPGRAAAGPSGACDARRP</sequence>
<dbReference type="NCBIfam" id="TIGR03030">
    <property type="entry name" value="CelA"/>
    <property type="match status" value="1"/>
</dbReference>
<feature type="transmembrane region" description="Helical" evidence="7">
    <location>
        <begin position="55"/>
        <end position="74"/>
    </location>
</feature>
<dbReference type="CDD" id="cd06421">
    <property type="entry name" value="CESA_CelA_like"/>
    <property type="match status" value="1"/>
</dbReference>
<dbReference type="GO" id="GO:0016760">
    <property type="term" value="F:cellulose synthase (UDP-forming) activity"/>
    <property type="evidence" value="ECO:0007669"/>
    <property type="project" value="UniProtKB-EC"/>
</dbReference>
<evidence type="ECO:0000256" key="7">
    <source>
        <dbReference type="RuleBase" id="RU365020"/>
    </source>
</evidence>
<keyword evidence="2 7" id="KW-0328">Glycosyltransferase</keyword>
<gene>
    <name evidence="10" type="ORF">ABIC20_001565</name>
</gene>
<evidence type="ECO:0000256" key="2">
    <source>
        <dbReference type="ARBA" id="ARBA00022676"/>
    </source>
</evidence>
<dbReference type="InterPro" id="IPR003919">
    <property type="entry name" value="Cell_synth_A"/>
</dbReference>
<comment type="cofactor">
    <cofactor evidence="7">
        <name>Mg(2+)</name>
        <dbReference type="ChEBI" id="CHEBI:18420"/>
    </cofactor>
</comment>
<feature type="compositionally biased region" description="Low complexity" evidence="8">
    <location>
        <begin position="632"/>
        <end position="642"/>
    </location>
</feature>
<dbReference type="InterPro" id="IPR005150">
    <property type="entry name" value="Cellulose_synth"/>
</dbReference>
<feature type="transmembrane region" description="Helical" evidence="7">
    <location>
        <begin position="539"/>
        <end position="560"/>
    </location>
</feature>
<keyword evidence="7" id="KW-0973">c-di-GMP</keyword>
<evidence type="ECO:0000259" key="9">
    <source>
        <dbReference type="Pfam" id="PF00535"/>
    </source>
</evidence>
<comment type="caution">
    <text evidence="10">The sequence shown here is derived from an EMBL/GenBank/DDBJ whole genome shotgun (WGS) entry which is preliminary data.</text>
</comment>
<feature type="transmembrane region" description="Helical" evidence="7">
    <location>
        <begin position="86"/>
        <end position="109"/>
    </location>
</feature>
<comment type="catalytic activity">
    <reaction evidence="7">
        <text>[(1-&gt;4)-beta-D-glucosyl](n) + UDP-alpha-D-glucose = [(1-&gt;4)-beta-D-glucosyl](n+1) + UDP + H(+)</text>
        <dbReference type="Rhea" id="RHEA:19929"/>
        <dbReference type="Rhea" id="RHEA-COMP:10033"/>
        <dbReference type="Rhea" id="RHEA-COMP:10034"/>
        <dbReference type="ChEBI" id="CHEBI:15378"/>
        <dbReference type="ChEBI" id="CHEBI:18246"/>
        <dbReference type="ChEBI" id="CHEBI:58223"/>
        <dbReference type="ChEBI" id="CHEBI:58885"/>
        <dbReference type="EC" id="2.4.1.12"/>
    </reaction>
</comment>
<dbReference type="Pfam" id="PF03552">
    <property type="entry name" value="Cellulose_synt"/>
    <property type="match status" value="1"/>
</dbReference>
<keyword evidence="3 7" id="KW-0808">Transferase</keyword>
<name>A0ABV2NCP4_9HYPH</name>
<accession>A0ABV2NCP4</accession>
<feature type="region of interest" description="Disordered" evidence="8">
    <location>
        <begin position="569"/>
        <end position="648"/>
    </location>
</feature>
<comment type="function">
    <text evidence="7">Catalytic subunit of cellulose synthase. It polymerizes uridine 5'-diphosphate glucose to cellulose.</text>
</comment>
<comment type="pathway">
    <text evidence="7">Glycan metabolism; bacterial cellulose biosynthesis.</text>
</comment>
<evidence type="ECO:0000256" key="1">
    <source>
        <dbReference type="ARBA" id="ARBA00004127"/>
    </source>
</evidence>
<feature type="transmembrane region" description="Helical" evidence="7">
    <location>
        <begin position="396"/>
        <end position="424"/>
    </location>
</feature>
<dbReference type="Gene3D" id="3.90.550.10">
    <property type="entry name" value="Spore Coat Polysaccharide Biosynthesis Protein SpsA, Chain A"/>
    <property type="match status" value="1"/>
</dbReference>
<evidence type="ECO:0000313" key="11">
    <source>
        <dbReference type="Proteomes" id="UP001549119"/>
    </source>
</evidence>
<evidence type="ECO:0000313" key="10">
    <source>
        <dbReference type="EMBL" id="MET3864256.1"/>
    </source>
</evidence>
<feature type="transmembrane region" description="Helical" evidence="7">
    <location>
        <begin position="7"/>
        <end position="25"/>
    </location>
</feature>
<keyword evidence="5 7" id="KW-1133">Transmembrane helix</keyword>
<dbReference type="InterPro" id="IPR029044">
    <property type="entry name" value="Nucleotide-diphossugar_trans"/>
</dbReference>
<keyword evidence="6 7" id="KW-0472">Membrane</keyword>
<evidence type="ECO:0000256" key="4">
    <source>
        <dbReference type="ARBA" id="ARBA00022692"/>
    </source>
</evidence>
<feature type="transmembrane region" description="Helical" evidence="7">
    <location>
        <begin position="436"/>
        <end position="454"/>
    </location>
</feature>
<evidence type="ECO:0000256" key="6">
    <source>
        <dbReference type="ARBA" id="ARBA00023136"/>
    </source>
</evidence>
<feature type="domain" description="Glycosyltransferase 2-like" evidence="9">
    <location>
        <begin position="132"/>
        <end position="319"/>
    </location>
</feature>
<proteinExistence type="predicted"/>
<reference evidence="10 11" key="1">
    <citation type="submission" date="2024-06" db="EMBL/GenBank/DDBJ databases">
        <title>Genomics of switchgrass bacterial isolates.</title>
        <authorList>
            <person name="Shade A."/>
        </authorList>
    </citation>
    <scope>NUCLEOTIDE SEQUENCE [LARGE SCALE GENOMIC DNA]</scope>
    <source>
        <strain evidence="10 11">PvP084</strain>
    </source>
</reference>
<feature type="transmembrane region" description="Helical" evidence="7">
    <location>
        <begin position="31"/>
        <end position="48"/>
    </location>
</feature>
<dbReference type="PANTHER" id="PTHR43867:SF2">
    <property type="entry name" value="CELLULOSE SYNTHASE CATALYTIC SUBUNIT A [UDP-FORMING]"/>
    <property type="match status" value="1"/>
</dbReference>
<comment type="subcellular location">
    <subcellularLocation>
        <location evidence="7">Cell inner membrane</location>
    </subcellularLocation>
    <subcellularLocation>
        <location evidence="1">Endomembrane system</location>
        <topology evidence="1">Multi-pass membrane protein</topology>
    </subcellularLocation>
</comment>
<dbReference type="Proteomes" id="UP001549119">
    <property type="component" value="Unassembled WGS sequence"/>
</dbReference>